<evidence type="ECO:0000313" key="5">
    <source>
        <dbReference type="EMBL" id="TWF41775.1"/>
    </source>
</evidence>
<keyword evidence="6" id="KW-1185">Reference proteome</keyword>
<keyword evidence="1 3" id="KW-0732">Signal</keyword>
<dbReference type="Proteomes" id="UP000320811">
    <property type="component" value="Unassembled WGS sequence"/>
</dbReference>
<evidence type="ECO:0000313" key="6">
    <source>
        <dbReference type="Proteomes" id="UP000320811"/>
    </source>
</evidence>
<dbReference type="OrthoDB" id="9814380at2"/>
<dbReference type="AlphaFoldDB" id="A0A561PUH8"/>
<dbReference type="PROSITE" id="PS51257">
    <property type="entry name" value="PROKAR_LIPOPROTEIN"/>
    <property type="match status" value="1"/>
</dbReference>
<dbReference type="InterPro" id="IPR013320">
    <property type="entry name" value="ConA-like_dom_sf"/>
</dbReference>
<protein>
    <submittedName>
        <fullName evidence="5">Concanavalin A-like lectin/glucanase superfamily protein</fullName>
    </submittedName>
</protein>
<name>A0A561PUH8_9BACT</name>
<keyword evidence="2" id="KW-1015">Disulfide bond</keyword>
<keyword evidence="5" id="KW-0430">Lectin</keyword>
<reference evidence="5 6" key="1">
    <citation type="submission" date="2019-06" db="EMBL/GenBank/DDBJ databases">
        <title>Sorghum-associated microbial communities from plants grown in Nebraska, USA.</title>
        <authorList>
            <person name="Schachtman D."/>
        </authorList>
    </citation>
    <scope>NUCLEOTIDE SEQUENCE [LARGE SCALE GENOMIC DNA]</scope>
    <source>
        <strain evidence="5 6">1209</strain>
    </source>
</reference>
<feature type="domain" description="LamG-like jellyroll fold" evidence="4">
    <location>
        <begin position="112"/>
        <end position="255"/>
    </location>
</feature>
<comment type="caution">
    <text evidence="5">The sequence shown here is derived from an EMBL/GenBank/DDBJ whole genome shotgun (WGS) entry which is preliminary data.</text>
</comment>
<dbReference type="Gene3D" id="2.60.120.200">
    <property type="match status" value="2"/>
</dbReference>
<feature type="domain" description="LamG-like jellyroll fold" evidence="4">
    <location>
        <begin position="333"/>
        <end position="476"/>
    </location>
</feature>
<evidence type="ECO:0000256" key="2">
    <source>
        <dbReference type="ARBA" id="ARBA00023157"/>
    </source>
</evidence>
<dbReference type="SMART" id="SM00560">
    <property type="entry name" value="LamGL"/>
    <property type="match status" value="2"/>
</dbReference>
<dbReference type="Pfam" id="PF13385">
    <property type="entry name" value="Laminin_G_3"/>
    <property type="match status" value="2"/>
</dbReference>
<dbReference type="SUPFAM" id="SSF49899">
    <property type="entry name" value="Concanavalin A-like lectins/glucanases"/>
    <property type="match status" value="2"/>
</dbReference>
<proteinExistence type="predicted"/>
<dbReference type="GO" id="GO:0004553">
    <property type="term" value="F:hydrolase activity, hydrolyzing O-glycosyl compounds"/>
    <property type="evidence" value="ECO:0007669"/>
    <property type="project" value="UniProtKB-ARBA"/>
</dbReference>
<organism evidence="5 6">
    <name type="scientific">Chitinophaga polysaccharea</name>
    <dbReference type="NCBI Taxonomy" id="1293035"/>
    <lineage>
        <taxon>Bacteria</taxon>
        <taxon>Pseudomonadati</taxon>
        <taxon>Bacteroidota</taxon>
        <taxon>Chitinophagia</taxon>
        <taxon>Chitinophagales</taxon>
        <taxon>Chitinophagaceae</taxon>
        <taxon>Chitinophaga</taxon>
    </lineage>
</organism>
<dbReference type="EMBL" id="VIWO01000003">
    <property type="protein sequence ID" value="TWF41775.1"/>
    <property type="molecule type" value="Genomic_DNA"/>
</dbReference>
<dbReference type="GO" id="GO:0005975">
    <property type="term" value="P:carbohydrate metabolic process"/>
    <property type="evidence" value="ECO:0007669"/>
    <property type="project" value="UniProtKB-ARBA"/>
</dbReference>
<dbReference type="GO" id="GO:0030246">
    <property type="term" value="F:carbohydrate binding"/>
    <property type="evidence" value="ECO:0007669"/>
    <property type="project" value="UniProtKB-KW"/>
</dbReference>
<sequence length="486" mass="52827">MKATKILKTVSLCGLTTAALFSCGKVFLSAPEAPSKLNTTFAGDSISGLIAHWPMDSATSANDISGHLHHGTTFNTTLTTDRFGNKNSAFYFDGQTSYISVEDQADLRLNNTDFTLNAWVKLDQYNSSYNSNILAKRNNDPNGGYVYAVRGYAGNTLGVLHFGPGGDDINAYGSKVIATNDWHMVTCVYNFAQKKISLYVDGVLDNITNGVLPANAPALAKLYIGRDDVYSPTNGYFFKGAMDDIRIYGKSLTVAEIQELYNPNTLNNGLIAYWPLDSLRGARDISGNNHNGSISNTAYTTDSRGKFNGAFYFNGINSFITVNDSADLRLTNTNFSLNAWVKLDSYNSSFGSSILTKRNNEPNGGYVYAVRGYAANTLGVLHFGPGGDDINAYSTKVITTGSWHMVTCIYDLAQQKISMYIDGVLDNTTTGVLPANAPATAKLYIGRDEISSPTNGYFVKGGMEEIRIYGRTLTATEVQQLLNLNN</sequence>
<evidence type="ECO:0000256" key="3">
    <source>
        <dbReference type="SAM" id="SignalP"/>
    </source>
</evidence>
<gene>
    <name evidence="5" type="ORF">FHW36_103579</name>
</gene>
<evidence type="ECO:0000256" key="1">
    <source>
        <dbReference type="ARBA" id="ARBA00022729"/>
    </source>
</evidence>
<feature type="signal peptide" evidence="3">
    <location>
        <begin position="1"/>
        <end position="21"/>
    </location>
</feature>
<dbReference type="PANTHER" id="PTHR47635">
    <property type="entry name" value="CUB DOMAIN-CONTAINING PROTEIN"/>
    <property type="match status" value="1"/>
</dbReference>
<feature type="chain" id="PRO_5022236171" evidence="3">
    <location>
        <begin position="22"/>
        <end position="486"/>
    </location>
</feature>
<dbReference type="InterPro" id="IPR006558">
    <property type="entry name" value="LamG-like"/>
</dbReference>
<accession>A0A561PUH8</accession>
<dbReference type="PANTHER" id="PTHR47635:SF2">
    <property type="entry name" value="LAMG-LIKE JELLYROLL FOLD DOMAIN-CONTAINING PROTEIN"/>
    <property type="match status" value="1"/>
</dbReference>
<dbReference type="RefSeq" id="WP_145670088.1">
    <property type="nucleotide sequence ID" value="NZ_VIWO01000003.1"/>
</dbReference>
<evidence type="ECO:0000259" key="4">
    <source>
        <dbReference type="SMART" id="SM00560"/>
    </source>
</evidence>